<dbReference type="GO" id="GO:0016757">
    <property type="term" value="F:glycosyltransferase activity"/>
    <property type="evidence" value="ECO:0007669"/>
    <property type="project" value="UniProtKB-KW"/>
</dbReference>
<accession>A0ABV9KZE4</accession>
<dbReference type="InterPro" id="IPR019290">
    <property type="entry name" value="GlycosylTrfase-like_prok"/>
</dbReference>
<gene>
    <name evidence="2" type="ORF">ACFO6W_15645</name>
</gene>
<organism evidence="2 3">
    <name type="scientific">Dysgonomonas termitidis</name>
    <dbReference type="NCBI Taxonomy" id="1516126"/>
    <lineage>
        <taxon>Bacteria</taxon>
        <taxon>Pseudomonadati</taxon>
        <taxon>Bacteroidota</taxon>
        <taxon>Bacteroidia</taxon>
        <taxon>Bacteroidales</taxon>
        <taxon>Dysgonomonadaceae</taxon>
        <taxon>Dysgonomonas</taxon>
    </lineage>
</organism>
<dbReference type="RefSeq" id="WP_379998070.1">
    <property type="nucleotide sequence ID" value="NZ_JBHSGN010000090.1"/>
</dbReference>
<protein>
    <submittedName>
        <fullName evidence="2">Galactosyltransferase-related protein</fullName>
    </submittedName>
</protein>
<feature type="domain" description="Glycosyltransferase 2-like prokaryotic type" evidence="1">
    <location>
        <begin position="70"/>
        <end position="216"/>
    </location>
</feature>
<dbReference type="EMBL" id="JBHSGN010000090">
    <property type="protein sequence ID" value="MFC4675134.1"/>
    <property type="molecule type" value="Genomic_DNA"/>
</dbReference>
<dbReference type="Proteomes" id="UP001596023">
    <property type="component" value="Unassembled WGS sequence"/>
</dbReference>
<keyword evidence="3" id="KW-1185">Reference proteome</keyword>
<dbReference type="SUPFAM" id="SSF53448">
    <property type="entry name" value="Nucleotide-diphospho-sugar transferases"/>
    <property type="match status" value="1"/>
</dbReference>
<evidence type="ECO:0000313" key="3">
    <source>
        <dbReference type="Proteomes" id="UP001596023"/>
    </source>
</evidence>
<keyword evidence="2" id="KW-0328">Glycosyltransferase</keyword>
<name>A0ABV9KZE4_9BACT</name>
<dbReference type="InterPro" id="IPR029044">
    <property type="entry name" value="Nucleotide-diphossugar_trans"/>
</dbReference>
<reference evidence="3" key="1">
    <citation type="journal article" date="2019" name="Int. J. Syst. Evol. Microbiol.">
        <title>The Global Catalogue of Microorganisms (GCM) 10K type strain sequencing project: providing services to taxonomists for standard genome sequencing and annotation.</title>
        <authorList>
            <consortium name="The Broad Institute Genomics Platform"/>
            <consortium name="The Broad Institute Genome Sequencing Center for Infectious Disease"/>
            <person name="Wu L."/>
            <person name="Ma J."/>
        </authorList>
    </citation>
    <scope>NUCLEOTIDE SEQUENCE [LARGE SCALE GENOMIC DNA]</scope>
    <source>
        <strain evidence="3">CCUG 66188</strain>
    </source>
</reference>
<dbReference type="Gene3D" id="3.90.550.10">
    <property type="entry name" value="Spore Coat Polysaccharide Biosynthesis Protein SpsA, Chain A"/>
    <property type="match status" value="1"/>
</dbReference>
<dbReference type="Pfam" id="PF10111">
    <property type="entry name" value="Glyco_tranf_2_2"/>
    <property type="match status" value="1"/>
</dbReference>
<proteinExistence type="predicted"/>
<evidence type="ECO:0000259" key="1">
    <source>
        <dbReference type="Pfam" id="PF10111"/>
    </source>
</evidence>
<sequence>MKIDMKDTTFIIVVRLDSIDRLENIQAVTSQLCKYFETNIIIVEVTDYYNGILKSLLPGKVIYKFIEDKDNVFHRTFYFNQLTNEIDTPIMALWDTDVVIDKKAIVEATNYIRTNNADIAYPYNGIFLETSDILRKYYLKTKDIRVLYRNKNKLDLLYHQPMVGGAVIVNREKYIEAGMENERHYGWGNDDFDRYYRFAGLGYRIYRVNTPLFHLSHSRGDNSKFRSSLFSQISSAARFNFENSSMQEIKENLTIHS</sequence>
<keyword evidence="2" id="KW-0808">Transferase</keyword>
<evidence type="ECO:0000313" key="2">
    <source>
        <dbReference type="EMBL" id="MFC4675134.1"/>
    </source>
</evidence>
<comment type="caution">
    <text evidence="2">The sequence shown here is derived from an EMBL/GenBank/DDBJ whole genome shotgun (WGS) entry which is preliminary data.</text>
</comment>